<dbReference type="AlphaFoldDB" id="S0G7K3"/>
<name>S0G7K3_9BACT</name>
<feature type="signal peptide" evidence="1">
    <location>
        <begin position="1"/>
        <end position="17"/>
    </location>
</feature>
<comment type="caution">
    <text evidence="3">The sequence shown here is derived from an EMBL/GenBank/DDBJ whole genome shotgun (WGS) entry which is preliminary data.</text>
</comment>
<evidence type="ECO:0000313" key="4">
    <source>
        <dbReference type="Proteomes" id="UP000014216"/>
    </source>
</evidence>
<protein>
    <recommendedName>
        <fullName evidence="2">DUF547 domain-containing protein</fullName>
    </recommendedName>
</protein>
<keyword evidence="4" id="KW-1185">Reference proteome</keyword>
<organism evidence="3 4">
    <name type="scientific">Desulfotignum phosphitoxidans DSM 13687</name>
    <dbReference type="NCBI Taxonomy" id="1286635"/>
    <lineage>
        <taxon>Bacteria</taxon>
        <taxon>Pseudomonadati</taxon>
        <taxon>Thermodesulfobacteriota</taxon>
        <taxon>Desulfobacteria</taxon>
        <taxon>Desulfobacterales</taxon>
        <taxon>Desulfobacteraceae</taxon>
        <taxon>Desulfotignum</taxon>
    </lineage>
</organism>
<reference evidence="3 4" key="1">
    <citation type="journal article" date="2013" name="Genome Announc.">
        <title>Draft Genome Sequence of Desulfotignum phosphitoxidans DSM 13687 Strain FiPS-3.</title>
        <authorList>
            <person name="Poehlein A."/>
            <person name="Daniel R."/>
            <person name="Simeonova D.D."/>
        </authorList>
    </citation>
    <scope>NUCLEOTIDE SEQUENCE [LARGE SCALE GENOMIC DNA]</scope>
    <source>
        <strain evidence="3 4">DSM 13687</strain>
    </source>
</reference>
<dbReference type="Pfam" id="PF04784">
    <property type="entry name" value="DUF547"/>
    <property type="match status" value="1"/>
</dbReference>
<proteinExistence type="predicted"/>
<dbReference type="PANTHER" id="PTHR46361">
    <property type="entry name" value="ELECTRON CARRIER/ PROTEIN DISULFIDE OXIDOREDUCTASE"/>
    <property type="match status" value="1"/>
</dbReference>
<feature type="domain" description="DUF547" evidence="2">
    <location>
        <begin position="72"/>
        <end position="182"/>
    </location>
</feature>
<feature type="chain" id="PRO_5004487050" description="DUF547 domain-containing protein" evidence="1">
    <location>
        <begin position="18"/>
        <end position="250"/>
    </location>
</feature>
<dbReference type="PATRIC" id="fig|1286635.3.peg.372"/>
<dbReference type="EMBL" id="APJX01000001">
    <property type="protein sequence ID" value="EMS81212.1"/>
    <property type="molecule type" value="Genomic_DNA"/>
</dbReference>
<dbReference type="InterPro" id="IPR006869">
    <property type="entry name" value="DUF547"/>
</dbReference>
<keyword evidence="1" id="KW-0732">Signal</keyword>
<evidence type="ECO:0000256" key="1">
    <source>
        <dbReference type="SAM" id="SignalP"/>
    </source>
</evidence>
<sequence>MKPAVFFIFVIISMGLAGPDLSVAADSVDNRLWAELLKAHVQNGRVDYDGFKQDEAKLDQYLAILSATDPGTLSHHHQFAFYINAYNAFTIKLILTRYPGINSIKEIGGFFSNPWSKKFIPLNGFKVNLDHIEHDILRPRFKDPRMHFAINCAAKSCPPLLNEPYEGDTLESRLDDQTRRFINHPGNTFLKNGTLFISRIFKWFEADFSDNPLNFIRRYADDALKQTLDNTAATGEISIQYLYYDWTLNR</sequence>
<dbReference type="OrthoDB" id="526867at2"/>
<accession>S0G7K3</accession>
<evidence type="ECO:0000313" key="3">
    <source>
        <dbReference type="EMBL" id="EMS81212.1"/>
    </source>
</evidence>
<gene>
    <name evidence="3" type="ORF">Dpo_1c03510</name>
</gene>
<dbReference type="PANTHER" id="PTHR46361:SF3">
    <property type="entry name" value="ELECTRON CARRIER_ PROTEIN DISULFIDE OXIDOREDUCTASE"/>
    <property type="match status" value="1"/>
</dbReference>
<dbReference type="Proteomes" id="UP000014216">
    <property type="component" value="Unassembled WGS sequence"/>
</dbReference>
<evidence type="ECO:0000259" key="2">
    <source>
        <dbReference type="Pfam" id="PF04784"/>
    </source>
</evidence>